<evidence type="ECO:0000313" key="5">
    <source>
        <dbReference type="EMBL" id="KZT57094.1"/>
    </source>
</evidence>
<accession>A0A165FR47</accession>
<feature type="domain" description="Amidohydrolase-related" evidence="4">
    <location>
        <begin position="7"/>
        <end position="357"/>
    </location>
</feature>
<keyword evidence="1 3" id="KW-0210">Decarboxylase</keyword>
<name>A0A165FR47_9BASI</name>
<protein>
    <submittedName>
        <fullName evidence="5">Amidohydrolase 2</fullName>
    </submittedName>
</protein>
<dbReference type="Proteomes" id="UP000076842">
    <property type="component" value="Unassembled WGS sequence"/>
</dbReference>
<comment type="similarity">
    <text evidence="3">Belongs to the metallo-dependent hydrolases superfamily.</text>
</comment>
<evidence type="ECO:0000259" key="4">
    <source>
        <dbReference type="Pfam" id="PF04909"/>
    </source>
</evidence>
<dbReference type="PANTHER" id="PTHR21240:SF28">
    <property type="entry name" value="ISO-OROTATE DECARBOXYLASE (EUROFUNG)"/>
    <property type="match status" value="1"/>
</dbReference>
<keyword evidence="6" id="KW-1185">Reference proteome</keyword>
<dbReference type="STRING" id="1353952.A0A165FR47"/>
<organism evidence="5 6">
    <name type="scientific">Calocera cornea HHB12733</name>
    <dbReference type="NCBI Taxonomy" id="1353952"/>
    <lineage>
        <taxon>Eukaryota</taxon>
        <taxon>Fungi</taxon>
        <taxon>Dikarya</taxon>
        <taxon>Basidiomycota</taxon>
        <taxon>Agaricomycotina</taxon>
        <taxon>Dacrymycetes</taxon>
        <taxon>Dacrymycetales</taxon>
        <taxon>Dacrymycetaceae</taxon>
        <taxon>Calocera</taxon>
    </lineage>
</organism>
<evidence type="ECO:0000313" key="6">
    <source>
        <dbReference type="Proteomes" id="UP000076842"/>
    </source>
</evidence>
<evidence type="ECO:0000256" key="2">
    <source>
        <dbReference type="ARBA" id="ARBA00023239"/>
    </source>
</evidence>
<reference evidence="5 6" key="1">
    <citation type="journal article" date="2016" name="Mol. Biol. Evol.">
        <title>Comparative Genomics of Early-Diverging Mushroom-Forming Fungi Provides Insights into the Origins of Lignocellulose Decay Capabilities.</title>
        <authorList>
            <person name="Nagy L.G."/>
            <person name="Riley R."/>
            <person name="Tritt A."/>
            <person name="Adam C."/>
            <person name="Daum C."/>
            <person name="Floudas D."/>
            <person name="Sun H."/>
            <person name="Yadav J.S."/>
            <person name="Pangilinan J."/>
            <person name="Larsson K.H."/>
            <person name="Matsuura K."/>
            <person name="Barry K."/>
            <person name="Labutti K."/>
            <person name="Kuo R."/>
            <person name="Ohm R.A."/>
            <person name="Bhattacharya S.S."/>
            <person name="Shirouzu T."/>
            <person name="Yoshinaga Y."/>
            <person name="Martin F.M."/>
            <person name="Grigoriev I.V."/>
            <person name="Hibbett D.S."/>
        </authorList>
    </citation>
    <scope>NUCLEOTIDE SEQUENCE [LARGE SCALE GENOMIC DNA]</scope>
    <source>
        <strain evidence="5 6">HHB12733</strain>
    </source>
</reference>
<evidence type="ECO:0000256" key="1">
    <source>
        <dbReference type="ARBA" id="ARBA00022793"/>
    </source>
</evidence>
<dbReference type="OrthoDB" id="191270at2759"/>
<dbReference type="SUPFAM" id="SSF51556">
    <property type="entry name" value="Metallo-dependent hydrolases"/>
    <property type="match status" value="1"/>
</dbReference>
<dbReference type="InterPro" id="IPR006680">
    <property type="entry name" value="Amidohydro-rel"/>
</dbReference>
<dbReference type="Pfam" id="PF04909">
    <property type="entry name" value="Amidohydro_2"/>
    <property type="match status" value="1"/>
</dbReference>
<proteinExistence type="inferred from homology"/>
<keyword evidence="5" id="KW-0378">Hydrolase</keyword>
<dbReference type="AlphaFoldDB" id="A0A165FR47"/>
<dbReference type="InParanoid" id="A0A165FR47"/>
<dbReference type="EMBL" id="KV423968">
    <property type="protein sequence ID" value="KZT57094.1"/>
    <property type="molecule type" value="Genomic_DNA"/>
</dbReference>
<dbReference type="InterPro" id="IPR032466">
    <property type="entry name" value="Metal_Hydrolase"/>
</dbReference>
<sequence>MSRKLLIDIHTHLYLPRYAQLLRARSQIPRITTLNGEERLVILAGEAATGRPVGPSYWDRDAKLRFMDTHGIAISIVSPANPWLDFLPPAPALQTCEALNSDLEEYCATSPEVELGGRRRKRLYGMGYLPVVPGQEVGGVCAAVEALGKLPHIKGVILGTQGLGKGLDDPALLPMWESIAKAGLVVFLHPHYGMPPEVWGAQENGHVLPLALGFPFETTTAVARLILTGILDKLPALKLLLAHSGGALPVLSSRLASCIAHDPVAASRLAHDARYYLGRMWYDAVAYGPEELAFVVPTRGTDRLLCGTDHPFFPPLKGEEMWMSVTENLDAVENAPGWSEGEKEGVRGGNAVELFGL</sequence>
<dbReference type="Gene3D" id="3.20.20.140">
    <property type="entry name" value="Metal-dependent hydrolases"/>
    <property type="match status" value="1"/>
</dbReference>
<dbReference type="InterPro" id="IPR032465">
    <property type="entry name" value="ACMSD"/>
</dbReference>
<dbReference type="GO" id="GO:0016831">
    <property type="term" value="F:carboxy-lyase activity"/>
    <property type="evidence" value="ECO:0007669"/>
    <property type="project" value="UniProtKB-KW"/>
</dbReference>
<dbReference type="GO" id="GO:0005829">
    <property type="term" value="C:cytosol"/>
    <property type="evidence" value="ECO:0007669"/>
    <property type="project" value="TreeGrafter"/>
</dbReference>
<dbReference type="GO" id="GO:0016787">
    <property type="term" value="F:hydrolase activity"/>
    <property type="evidence" value="ECO:0007669"/>
    <property type="project" value="UniProtKB-KW"/>
</dbReference>
<dbReference type="GO" id="GO:0019748">
    <property type="term" value="P:secondary metabolic process"/>
    <property type="evidence" value="ECO:0007669"/>
    <property type="project" value="TreeGrafter"/>
</dbReference>
<keyword evidence="2 3" id="KW-0456">Lyase</keyword>
<dbReference type="PANTHER" id="PTHR21240">
    <property type="entry name" value="2-AMINO-3-CARBOXYLMUCONATE-6-SEMIALDEHYDE DECARBOXYLASE"/>
    <property type="match status" value="1"/>
</dbReference>
<gene>
    <name evidence="5" type="ORF">CALCODRAFT_470156</name>
</gene>
<evidence type="ECO:0000256" key="3">
    <source>
        <dbReference type="RuleBase" id="RU366045"/>
    </source>
</evidence>